<sequence length="223" mass="25179">MTTRQDPAQTSDFETAQVTNSSDKSALPDSPELTVRPAPFRKTRFYRLDGDVLHWTLASRSYQLRLADIKSIRVHMPGESLELTARCMIVDRSGKKFDIGDRHWFEPGMRPPGSPRRFERRTREFVALVRSIVSRLEAINPETEFVKGPGWIEWGFSALAGVAGVAIFTTGAYFMLSKGVWDIAAIAFMLMVVAYMPFLWPIIRSGGPRRVPSRELGLVLDKC</sequence>
<keyword evidence="4" id="KW-1185">Reference proteome</keyword>
<feature type="transmembrane region" description="Helical" evidence="2">
    <location>
        <begin position="154"/>
        <end position="174"/>
    </location>
</feature>
<dbReference type="AlphaFoldDB" id="A0A2R4XHH0"/>
<keyword evidence="2" id="KW-0812">Transmembrane</keyword>
<evidence type="ECO:0000256" key="2">
    <source>
        <dbReference type="SAM" id="Phobius"/>
    </source>
</evidence>
<dbReference type="RefSeq" id="WP_108620696.1">
    <property type="nucleotide sequence ID" value="NZ_CP028901.1"/>
</dbReference>
<keyword evidence="2" id="KW-0472">Membrane</keyword>
<dbReference type="Proteomes" id="UP000244571">
    <property type="component" value="Chromosome"/>
</dbReference>
<dbReference type="KEGG" id="boz:DBV39_05600"/>
<feature type="transmembrane region" description="Helical" evidence="2">
    <location>
        <begin position="180"/>
        <end position="200"/>
    </location>
</feature>
<feature type="compositionally biased region" description="Polar residues" evidence="1">
    <location>
        <begin position="1"/>
        <end position="24"/>
    </location>
</feature>
<evidence type="ECO:0000313" key="4">
    <source>
        <dbReference type="Proteomes" id="UP000244571"/>
    </source>
</evidence>
<dbReference type="OrthoDB" id="7960905at2"/>
<protein>
    <submittedName>
        <fullName evidence="3">Uncharacterized protein</fullName>
    </submittedName>
</protein>
<proteinExistence type="predicted"/>
<dbReference type="EMBL" id="CP028901">
    <property type="protein sequence ID" value="AWB33267.1"/>
    <property type="molecule type" value="Genomic_DNA"/>
</dbReference>
<evidence type="ECO:0000313" key="3">
    <source>
        <dbReference type="EMBL" id="AWB33267.1"/>
    </source>
</evidence>
<name>A0A2R4XHH0_9BURK</name>
<reference evidence="3 4" key="1">
    <citation type="submission" date="2018-04" db="EMBL/GenBank/DDBJ databases">
        <title>Bordetella sp. HZ20 isolated from seawater.</title>
        <authorList>
            <person name="Sun C."/>
        </authorList>
    </citation>
    <scope>NUCLEOTIDE SEQUENCE [LARGE SCALE GENOMIC DNA]</scope>
    <source>
        <strain evidence="3 4">HZ20</strain>
    </source>
</reference>
<accession>A0A2R4XHH0</accession>
<gene>
    <name evidence="3" type="ORF">DBV39_05600</name>
</gene>
<organism evidence="3 4">
    <name type="scientific">Orrella marina</name>
    <dbReference type="NCBI Taxonomy" id="2163011"/>
    <lineage>
        <taxon>Bacteria</taxon>
        <taxon>Pseudomonadati</taxon>
        <taxon>Pseudomonadota</taxon>
        <taxon>Betaproteobacteria</taxon>
        <taxon>Burkholderiales</taxon>
        <taxon>Alcaligenaceae</taxon>
        <taxon>Orrella</taxon>
    </lineage>
</organism>
<keyword evidence="2" id="KW-1133">Transmembrane helix</keyword>
<feature type="region of interest" description="Disordered" evidence="1">
    <location>
        <begin position="1"/>
        <end position="34"/>
    </location>
</feature>
<evidence type="ECO:0000256" key="1">
    <source>
        <dbReference type="SAM" id="MobiDB-lite"/>
    </source>
</evidence>